<protein>
    <recommendedName>
        <fullName evidence="2">Phosphatidylinositol-specific phospholipase C X domain-containing protein</fullName>
    </recommendedName>
</protein>
<evidence type="ECO:0000313" key="1">
    <source>
        <dbReference type="EMBL" id="SVA68060.1"/>
    </source>
</evidence>
<evidence type="ECO:0008006" key="2">
    <source>
        <dbReference type="Google" id="ProtNLM"/>
    </source>
</evidence>
<name>A0A381XTS6_9ZZZZ</name>
<sequence length="381" mass="41959">VNHQKIFYYSFLLLLLTGCDEKKEQGMNSNDLKLNQIQVIGSHNSYRIHPVQDMFNLMTGLNPELAAELDYGHPSFDVQFSQHGIRQIEIDVYHDPEGGLFYNQRGNLFIGLPVPSGIEELLDPGLKVLHFPDIDYRTHYLTFIDALTAVKTWSDDNPNHIPIFILVEAKEDGLANIYPSLSGFTQPLPFDPDALDAIDADIRSVFGNDLNKVITPDDVRGTNESLEAVILDGGWPTIGESRGKVFFGLDNGGAIRDEYVADHPALDGRVLFTSSDPGTPEAAFLKLNTPAESIAAYVTQGYIVRTRADADTEAARTGDTGPRDLALSSGAQFVSTDYYVADARHDTSDGWTDYTVALPDNMIARENPISGTGKFTGQEIE</sequence>
<dbReference type="InterPro" id="IPR032075">
    <property type="entry name" value="PI-PLC-C1"/>
</dbReference>
<gene>
    <name evidence="1" type="ORF">METZ01_LOCUS120914</name>
</gene>
<dbReference type="InterPro" id="IPR017946">
    <property type="entry name" value="PLC-like_Pdiesterase_TIM-brl"/>
</dbReference>
<proteinExistence type="predicted"/>
<dbReference type="AlphaFoldDB" id="A0A381XTS6"/>
<dbReference type="GO" id="GO:0006629">
    <property type="term" value="P:lipid metabolic process"/>
    <property type="evidence" value="ECO:0007669"/>
    <property type="project" value="InterPro"/>
</dbReference>
<organism evidence="1">
    <name type="scientific">marine metagenome</name>
    <dbReference type="NCBI Taxonomy" id="408172"/>
    <lineage>
        <taxon>unclassified sequences</taxon>
        <taxon>metagenomes</taxon>
        <taxon>ecological metagenomes</taxon>
    </lineage>
</organism>
<accession>A0A381XTS6</accession>
<reference evidence="1" key="1">
    <citation type="submission" date="2018-05" db="EMBL/GenBank/DDBJ databases">
        <authorList>
            <person name="Lanie J.A."/>
            <person name="Ng W.-L."/>
            <person name="Kazmierczak K.M."/>
            <person name="Andrzejewski T.M."/>
            <person name="Davidsen T.M."/>
            <person name="Wayne K.J."/>
            <person name="Tettelin H."/>
            <person name="Glass J.I."/>
            <person name="Rusch D."/>
            <person name="Podicherti R."/>
            <person name="Tsui H.-C.T."/>
            <person name="Winkler M.E."/>
        </authorList>
    </citation>
    <scope>NUCLEOTIDE SEQUENCE</scope>
</reference>
<feature type="non-terminal residue" evidence="1">
    <location>
        <position position="1"/>
    </location>
</feature>
<dbReference type="EMBL" id="UINC01016329">
    <property type="protein sequence ID" value="SVA68060.1"/>
    <property type="molecule type" value="Genomic_DNA"/>
</dbReference>
<dbReference type="CDD" id="cd08589">
    <property type="entry name" value="PI-PLCc_SaPLC1_like"/>
    <property type="match status" value="1"/>
</dbReference>
<dbReference type="SUPFAM" id="SSF51695">
    <property type="entry name" value="PLC-like phosphodiesterases"/>
    <property type="match status" value="1"/>
</dbReference>
<dbReference type="Gene3D" id="3.20.20.190">
    <property type="entry name" value="Phosphatidylinositol (PI) phosphodiesterase"/>
    <property type="match status" value="1"/>
</dbReference>
<dbReference type="GO" id="GO:0008081">
    <property type="term" value="F:phosphoric diester hydrolase activity"/>
    <property type="evidence" value="ECO:0007669"/>
    <property type="project" value="InterPro"/>
</dbReference>
<dbReference type="Pfam" id="PF16670">
    <property type="entry name" value="PI-PLC-C1"/>
    <property type="match status" value="1"/>
</dbReference>